<dbReference type="Pfam" id="PF11414">
    <property type="entry name" value="Suppressor_APC"/>
    <property type="match status" value="1"/>
</dbReference>
<dbReference type="Pfam" id="PF25825">
    <property type="entry name" value="SAPC2_N"/>
    <property type="match status" value="1"/>
</dbReference>
<dbReference type="EnsemblMetazoa" id="XM_030984511">
    <property type="protein sequence ID" value="XP_030840371"/>
    <property type="gene ID" value="LOC755496"/>
</dbReference>
<proteinExistence type="predicted"/>
<protein>
    <recommendedName>
        <fullName evidence="4">Suppressor APC domain-containing protein</fullName>
    </recommendedName>
</protein>
<dbReference type="InParanoid" id="A0A7M7NTI5"/>
<feature type="compositionally biased region" description="Basic and acidic residues" evidence="3">
    <location>
        <begin position="287"/>
        <end position="305"/>
    </location>
</feature>
<dbReference type="OrthoDB" id="10035013at2759"/>
<keyword evidence="1" id="KW-0106">Calcium</keyword>
<evidence type="ECO:0000256" key="2">
    <source>
        <dbReference type="SAM" id="Coils"/>
    </source>
</evidence>
<dbReference type="GeneID" id="755496"/>
<keyword evidence="2" id="KW-0175">Coiled coil</keyword>
<feature type="coiled-coil region" evidence="2">
    <location>
        <begin position="445"/>
        <end position="486"/>
    </location>
</feature>
<dbReference type="InterPro" id="IPR018247">
    <property type="entry name" value="EF_Hand_1_Ca_BS"/>
</dbReference>
<feature type="domain" description="Suppressor APC" evidence="4">
    <location>
        <begin position="45"/>
        <end position="122"/>
    </location>
</feature>
<dbReference type="SUPFAM" id="SSF47473">
    <property type="entry name" value="EF-hand"/>
    <property type="match status" value="1"/>
</dbReference>
<dbReference type="AlphaFoldDB" id="A0A7M7NTI5"/>
<organism evidence="5 6">
    <name type="scientific">Strongylocentrotus purpuratus</name>
    <name type="common">Purple sea urchin</name>
    <dbReference type="NCBI Taxonomy" id="7668"/>
    <lineage>
        <taxon>Eukaryota</taxon>
        <taxon>Metazoa</taxon>
        <taxon>Echinodermata</taxon>
        <taxon>Eleutherozoa</taxon>
        <taxon>Echinozoa</taxon>
        <taxon>Echinoidea</taxon>
        <taxon>Euechinoidea</taxon>
        <taxon>Echinacea</taxon>
        <taxon>Camarodonta</taxon>
        <taxon>Echinidea</taxon>
        <taxon>Strongylocentrotidae</taxon>
        <taxon>Strongylocentrotus</taxon>
    </lineage>
</organism>
<evidence type="ECO:0000259" key="4">
    <source>
        <dbReference type="Pfam" id="PF25825"/>
    </source>
</evidence>
<evidence type="ECO:0000313" key="6">
    <source>
        <dbReference type="Proteomes" id="UP000007110"/>
    </source>
</evidence>
<dbReference type="InterPro" id="IPR057953">
    <property type="entry name" value="SAPC2_N"/>
</dbReference>
<dbReference type="Proteomes" id="UP000007110">
    <property type="component" value="Unassembled WGS sequence"/>
</dbReference>
<evidence type="ECO:0000313" key="5">
    <source>
        <dbReference type="EnsemblMetazoa" id="XP_030840371"/>
    </source>
</evidence>
<dbReference type="InterPro" id="IPR026828">
    <property type="entry name" value="SAPC2_1/2"/>
</dbReference>
<reference evidence="5" key="2">
    <citation type="submission" date="2021-01" db="UniProtKB">
        <authorList>
            <consortium name="EnsemblMetazoa"/>
        </authorList>
    </citation>
    <scope>IDENTIFICATION</scope>
</reference>
<keyword evidence="6" id="KW-1185">Reference proteome</keyword>
<feature type="compositionally biased region" description="Basic and acidic residues" evidence="3">
    <location>
        <begin position="204"/>
        <end position="221"/>
    </location>
</feature>
<dbReference type="PANTHER" id="PTHR14907:SF2">
    <property type="entry name" value="SUPPRESSOR APC DOMAIN-CONTAINING PROTEIN 2"/>
    <property type="match status" value="1"/>
</dbReference>
<feature type="compositionally biased region" description="Polar residues" evidence="3">
    <location>
        <begin position="176"/>
        <end position="185"/>
    </location>
</feature>
<sequence length="497" mass="56581">MVLPAPEYNITELKRPLLEKLISSVTSSLSCYGNADKVSPSKMEELPKAFVSSLRVLFEILDEDSDGYVELAEIEKRWQGNSVTGLPAGVVDSLRGIAPKDGRLSFDRFCTGLKITLEKNRSISKARQVQVRGSRNSKDEKQPTTATVRPNNVVHPMRAKSAPQLQDVPTKPIRQMRNSRSSTSALPDEKKTSNPPNYAAHMQKTKEKSRKFSDKSDDLYSKHQSHIDGPANPTLADKKRVEATIKSWKQEKQQGSSQFQRQPDLIYGRKQETSVYTKPPQSFPGDISKHPAESSHYEKAVRRTSESTQKAGGRRKKDEPRRHTLSNGIDYNMLKRMKQLEQERDIFLQGLEALELARDWYRQQLSSVRDRQDRINKAQVDFTEDIDHQDMVVYRTTRITELNRQLRALIATPEKGFPNHMNLAINHQYGKSTGSQLDIGAPLMVGKLKQQNKQLTEEVSSKSDRISKLEQEKAALIRQLFEARGRNRDLPDNTTFL</sequence>
<name>A0A7M7NTI5_STRPU</name>
<dbReference type="KEGG" id="spu:755496"/>
<feature type="region of interest" description="Disordered" evidence="3">
    <location>
        <begin position="126"/>
        <end position="325"/>
    </location>
</feature>
<dbReference type="InterPro" id="IPR011992">
    <property type="entry name" value="EF-hand-dom_pair"/>
</dbReference>
<dbReference type="PROSITE" id="PS00018">
    <property type="entry name" value="EF_HAND_1"/>
    <property type="match status" value="1"/>
</dbReference>
<reference evidence="6" key="1">
    <citation type="submission" date="2015-02" db="EMBL/GenBank/DDBJ databases">
        <title>Genome sequencing for Strongylocentrotus purpuratus.</title>
        <authorList>
            <person name="Murali S."/>
            <person name="Liu Y."/>
            <person name="Vee V."/>
            <person name="English A."/>
            <person name="Wang M."/>
            <person name="Skinner E."/>
            <person name="Han Y."/>
            <person name="Muzny D.M."/>
            <person name="Worley K.C."/>
            <person name="Gibbs R.A."/>
        </authorList>
    </citation>
    <scope>NUCLEOTIDE SEQUENCE</scope>
</reference>
<dbReference type="OMA" id="WQLNLMA"/>
<evidence type="ECO:0000256" key="1">
    <source>
        <dbReference type="ARBA" id="ARBA00022837"/>
    </source>
</evidence>
<accession>A0A7M7NTI5</accession>
<dbReference type="RefSeq" id="XP_030840371.1">
    <property type="nucleotide sequence ID" value="XM_030984511.1"/>
</dbReference>
<evidence type="ECO:0000256" key="3">
    <source>
        <dbReference type="SAM" id="MobiDB-lite"/>
    </source>
</evidence>
<dbReference type="PANTHER" id="PTHR14907">
    <property type="entry name" value="FI14130P"/>
    <property type="match status" value="1"/>
</dbReference>
<feature type="compositionally biased region" description="Basic and acidic residues" evidence="3">
    <location>
        <begin position="236"/>
        <end position="252"/>
    </location>
</feature>